<organism evidence="2 3">
    <name type="scientific">Ancylostoma ceylanicum</name>
    <dbReference type="NCBI Taxonomy" id="53326"/>
    <lineage>
        <taxon>Eukaryota</taxon>
        <taxon>Metazoa</taxon>
        <taxon>Ecdysozoa</taxon>
        <taxon>Nematoda</taxon>
        <taxon>Chromadorea</taxon>
        <taxon>Rhabditida</taxon>
        <taxon>Rhabditina</taxon>
        <taxon>Rhabditomorpha</taxon>
        <taxon>Strongyloidea</taxon>
        <taxon>Ancylostomatidae</taxon>
        <taxon>Ancylostomatinae</taxon>
        <taxon>Ancylostoma</taxon>
    </lineage>
</organism>
<dbReference type="Pfam" id="PF00078">
    <property type="entry name" value="RVT_1"/>
    <property type="match status" value="1"/>
</dbReference>
<dbReference type="PANTHER" id="PTHR47027">
    <property type="entry name" value="REVERSE TRANSCRIPTASE DOMAIN-CONTAINING PROTEIN"/>
    <property type="match status" value="1"/>
</dbReference>
<evidence type="ECO:0000313" key="2">
    <source>
        <dbReference type="EMBL" id="EPB76234.1"/>
    </source>
</evidence>
<dbReference type="InterPro" id="IPR000477">
    <property type="entry name" value="RT_dom"/>
</dbReference>
<keyword evidence="3" id="KW-1185">Reference proteome</keyword>
<feature type="domain" description="Reverse transcriptase" evidence="1">
    <location>
        <begin position="1"/>
        <end position="72"/>
    </location>
</feature>
<dbReference type="EMBL" id="KE124871">
    <property type="protein sequence ID" value="EPB76234.1"/>
    <property type="molecule type" value="Genomic_DNA"/>
</dbReference>
<protein>
    <recommendedName>
        <fullName evidence="1">Reverse transcriptase domain-containing protein</fullName>
    </recommendedName>
</protein>
<evidence type="ECO:0000313" key="3">
    <source>
        <dbReference type="Proteomes" id="UP000054495"/>
    </source>
</evidence>
<dbReference type="AlphaFoldDB" id="A0A0D6LWL8"/>
<dbReference type="PANTHER" id="PTHR47027:SF20">
    <property type="entry name" value="REVERSE TRANSCRIPTASE-LIKE PROTEIN WITH RNA-DIRECTED DNA POLYMERASE DOMAIN"/>
    <property type="match status" value="1"/>
</dbReference>
<dbReference type="PROSITE" id="PS50878">
    <property type="entry name" value="RT_POL"/>
    <property type="match status" value="1"/>
</dbReference>
<gene>
    <name evidence="2" type="ORF">ANCCEY_04651</name>
</gene>
<reference evidence="2 3" key="1">
    <citation type="submission" date="2013-05" db="EMBL/GenBank/DDBJ databases">
        <title>Draft genome of the parasitic nematode Anyclostoma ceylanicum.</title>
        <authorList>
            <person name="Mitreva M."/>
        </authorList>
    </citation>
    <scope>NUCLEOTIDE SEQUENCE [LARGE SCALE GENOMIC DNA]</scope>
</reference>
<name>A0A0D6LWL8_9BILA</name>
<sequence length="269" mass="30539">MGVRVDGRLLHHLRFADDIVLITPNISQAERTLADFDDACGKIGLQLNLTKTMFMRSEWVPDAPFSLNGTNISECSSYVYLGREVNMMNDLAPELGRRKRAAWGAYKSIEDVEKKTKNTRLRAHLFNTTLPAFEELLTSLKMDPFEEEEARSLRAMNTFLEPFSHMTKQDPAADEGEDNPAAEDNMQVIKTETVPKTPHDWNVLLEDEEAVASLRPLARMKSEESRSWTALEAKPYGYPENIEDIFCSSPDEEACSVTEDDPIIEEDEF</sequence>
<dbReference type="Proteomes" id="UP000054495">
    <property type="component" value="Unassembled WGS sequence"/>
</dbReference>
<accession>A0A0D6LWL8</accession>
<proteinExistence type="predicted"/>
<evidence type="ECO:0000259" key="1">
    <source>
        <dbReference type="PROSITE" id="PS50878"/>
    </source>
</evidence>